<organism evidence="6 7">
    <name type="scientific">Faecalispora sporosphaeroides</name>
    <dbReference type="NCBI Taxonomy" id="1549"/>
    <lineage>
        <taxon>Bacteria</taxon>
        <taxon>Bacillati</taxon>
        <taxon>Bacillota</taxon>
        <taxon>Clostridia</taxon>
        <taxon>Eubacteriales</taxon>
        <taxon>Oscillospiraceae</taxon>
        <taxon>Faecalispora</taxon>
    </lineage>
</organism>
<dbReference type="RefSeq" id="WP_020072121.1">
    <property type="nucleotide sequence ID" value="NZ_JBKWRC010000001.1"/>
</dbReference>
<evidence type="ECO:0000313" key="6">
    <source>
        <dbReference type="EMBL" id="MBE6834074.1"/>
    </source>
</evidence>
<dbReference type="InterPro" id="IPR000847">
    <property type="entry name" value="LysR_HTH_N"/>
</dbReference>
<sequence length="311" mass="34767">MNFLNLQYFVTVAEELSFTNAAKRLYISQQSLSNHISKLETYYGIKLFDRGIPMALTEAGQALLRHAKTILIQKREAEQELGDIANFSSANLTIGIPVTRGTAMLPLILLPYHKKFPQVNLHLVEGTTSQITEALLQGATDLIIGYHPIEFPQVHSINLYRETYSIVIPNDLLTEKLQNTGRDLPKGPAPISLFKDFPFIMQSAHTFSGKIFQDCCSAANMTPHVILETENLLTCVSLAVVGMGICICPDTFLHSTTLLKSETLSEVTLIPLDYPAGQYDISISYLKNKYRTRALKEFITMTRQTFSSDQS</sequence>
<dbReference type="Gene3D" id="3.40.190.290">
    <property type="match status" value="1"/>
</dbReference>
<dbReference type="PANTHER" id="PTHR30126:SF96">
    <property type="entry name" value="TRANSCRIPTIONAL REGULATORY PROTEIN, LYSR FAMILY"/>
    <property type="match status" value="1"/>
</dbReference>
<feature type="domain" description="HTH lysR-type" evidence="5">
    <location>
        <begin position="1"/>
        <end position="57"/>
    </location>
</feature>
<dbReference type="PROSITE" id="PS50931">
    <property type="entry name" value="HTH_LYSR"/>
    <property type="match status" value="1"/>
</dbReference>
<comment type="caution">
    <text evidence="6">The sequence shown here is derived from an EMBL/GenBank/DDBJ whole genome shotgun (WGS) entry which is preliminary data.</text>
</comment>
<name>A0A928Q358_9FIRM</name>
<proteinExistence type="inferred from homology"/>
<dbReference type="InterPro" id="IPR005119">
    <property type="entry name" value="LysR_subst-bd"/>
</dbReference>
<reference evidence="6" key="1">
    <citation type="submission" date="2019-04" db="EMBL/GenBank/DDBJ databases">
        <title>Evolution of Biomass-Degrading Anaerobic Consortia Revealed by Metagenomics.</title>
        <authorList>
            <person name="Peng X."/>
        </authorList>
    </citation>
    <scope>NUCLEOTIDE SEQUENCE</scope>
    <source>
        <strain evidence="6">SIG551</strain>
    </source>
</reference>
<dbReference type="InterPro" id="IPR036388">
    <property type="entry name" value="WH-like_DNA-bd_sf"/>
</dbReference>
<dbReference type="SUPFAM" id="SSF53850">
    <property type="entry name" value="Periplasmic binding protein-like II"/>
    <property type="match status" value="1"/>
</dbReference>
<evidence type="ECO:0000313" key="7">
    <source>
        <dbReference type="Proteomes" id="UP000754750"/>
    </source>
</evidence>
<keyword evidence="3" id="KW-0238">DNA-binding</keyword>
<dbReference type="GO" id="GO:0003700">
    <property type="term" value="F:DNA-binding transcription factor activity"/>
    <property type="evidence" value="ECO:0007669"/>
    <property type="project" value="InterPro"/>
</dbReference>
<keyword evidence="2" id="KW-0805">Transcription regulation</keyword>
<dbReference type="InterPro" id="IPR036390">
    <property type="entry name" value="WH_DNA-bd_sf"/>
</dbReference>
<accession>A0A928Q358</accession>
<protein>
    <submittedName>
        <fullName evidence="6">LysR family transcriptional regulator</fullName>
    </submittedName>
</protein>
<dbReference type="AlphaFoldDB" id="A0A928Q358"/>
<dbReference type="SUPFAM" id="SSF46785">
    <property type="entry name" value="Winged helix' DNA-binding domain"/>
    <property type="match status" value="1"/>
</dbReference>
<evidence type="ECO:0000256" key="4">
    <source>
        <dbReference type="ARBA" id="ARBA00023163"/>
    </source>
</evidence>
<evidence type="ECO:0000256" key="2">
    <source>
        <dbReference type="ARBA" id="ARBA00023015"/>
    </source>
</evidence>
<dbReference type="FunFam" id="1.10.10.10:FF:000001">
    <property type="entry name" value="LysR family transcriptional regulator"/>
    <property type="match status" value="1"/>
</dbReference>
<dbReference type="Pfam" id="PF03466">
    <property type="entry name" value="LysR_substrate"/>
    <property type="match status" value="1"/>
</dbReference>
<dbReference type="Pfam" id="PF00126">
    <property type="entry name" value="HTH_1"/>
    <property type="match status" value="1"/>
</dbReference>
<gene>
    <name evidence="6" type="ORF">E7512_10960</name>
</gene>
<evidence type="ECO:0000256" key="1">
    <source>
        <dbReference type="ARBA" id="ARBA00009437"/>
    </source>
</evidence>
<comment type="similarity">
    <text evidence="1">Belongs to the LysR transcriptional regulatory family.</text>
</comment>
<dbReference type="PRINTS" id="PR00039">
    <property type="entry name" value="HTHLYSR"/>
</dbReference>
<dbReference type="Gene3D" id="1.10.10.10">
    <property type="entry name" value="Winged helix-like DNA-binding domain superfamily/Winged helix DNA-binding domain"/>
    <property type="match status" value="1"/>
</dbReference>
<dbReference type="PANTHER" id="PTHR30126">
    <property type="entry name" value="HTH-TYPE TRANSCRIPTIONAL REGULATOR"/>
    <property type="match status" value="1"/>
</dbReference>
<dbReference type="Proteomes" id="UP000754750">
    <property type="component" value="Unassembled WGS sequence"/>
</dbReference>
<dbReference type="CDD" id="cd05466">
    <property type="entry name" value="PBP2_LTTR_substrate"/>
    <property type="match status" value="1"/>
</dbReference>
<evidence type="ECO:0000259" key="5">
    <source>
        <dbReference type="PROSITE" id="PS50931"/>
    </source>
</evidence>
<evidence type="ECO:0000256" key="3">
    <source>
        <dbReference type="ARBA" id="ARBA00023125"/>
    </source>
</evidence>
<keyword evidence="4" id="KW-0804">Transcription</keyword>
<dbReference type="EMBL" id="SVNY01000005">
    <property type="protein sequence ID" value="MBE6834074.1"/>
    <property type="molecule type" value="Genomic_DNA"/>
</dbReference>
<dbReference type="GO" id="GO:0003677">
    <property type="term" value="F:DNA binding"/>
    <property type="evidence" value="ECO:0007669"/>
    <property type="project" value="UniProtKB-KW"/>
</dbReference>